<organism evidence="2 3">
    <name type="scientific">Paenalcaligenes hominis</name>
    <dbReference type="NCBI Taxonomy" id="643674"/>
    <lineage>
        <taxon>Bacteria</taxon>
        <taxon>Pseudomonadati</taxon>
        <taxon>Pseudomonadota</taxon>
        <taxon>Betaproteobacteria</taxon>
        <taxon>Burkholderiales</taxon>
        <taxon>Alcaligenaceae</taxon>
        <taxon>Paenalcaligenes</taxon>
    </lineage>
</organism>
<protein>
    <recommendedName>
        <fullName evidence="1">Glycosyltransferase 2-like domain-containing protein</fullName>
    </recommendedName>
</protein>
<evidence type="ECO:0000313" key="3">
    <source>
        <dbReference type="Proteomes" id="UP000189369"/>
    </source>
</evidence>
<accession>A0A1U9JYM6</accession>
<dbReference type="EMBL" id="CP019697">
    <property type="protein sequence ID" value="AQS50895.1"/>
    <property type="molecule type" value="Genomic_DNA"/>
</dbReference>
<proteinExistence type="predicted"/>
<dbReference type="KEGG" id="phn:PAEH1_03680"/>
<gene>
    <name evidence="2" type="ORF">PAEH1_03680</name>
</gene>
<dbReference type="GO" id="GO:0016758">
    <property type="term" value="F:hexosyltransferase activity"/>
    <property type="evidence" value="ECO:0007669"/>
    <property type="project" value="UniProtKB-ARBA"/>
</dbReference>
<dbReference type="SUPFAM" id="SSF53448">
    <property type="entry name" value="Nucleotide-diphospho-sugar transferases"/>
    <property type="match status" value="1"/>
</dbReference>
<dbReference type="Pfam" id="PF00535">
    <property type="entry name" value="Glycos_transf_2"/>
    <property type="match status" value="1"/>
</dbReference>
<dbReference type="PANTHER" id="PTHR22916:SF3">
    <property type="entry name" value="UDP-GLCNAC:BETAGAL BETA-1,3-N-ACETYLGLUCOSAMINYLTRANSFERASE-LIKE PROTEIN 1"/>
    <property type="match status" value="1"/>
</dbReference>
<dbReference type="Gene3D" id="3.90.550.10">
    <property type="entry name" value="Spore Coat Polysaccharide Biosynthesis Protein SpsA, Chain A"/>
    <property type="match status" value="1"/>
</dbReference>
<dbReference type="Proteomes" id="UP000189369">
    <property type="component" value="Chromosome"/>
</dbReference>
<sequence length="502" mass="57037">MLSRIASVFKKKKGLQKPQLPVAPPYFDSDYYLATYADVAQAGMPAWEHFYHHGYQEGRWPCQLKAVQAEALLWTQATQSQAEQQLWQLTQSSNEAEKTSAAWFLARWHAALGQWQQVHQALSCYVGSARPMPGLMAPHLLWVEVLAKQKNTTHALAYLEQLKARYGDRVELILTRMNHIAQPKDHALPWKELSQHYDAAGLMGVRSQPLSGQSLFDGLQSTELLRTTSNDFLDVESPPLVSVIVPAYNAEKTILTTLKGLQAQTWSYLEILVVDDASSDNTAALVAELALQDPRIRLIAQALNKGAYHARNVGLAQSQGQFITVHDSDDWSHPQKIEQQLRPLLQQPALQVTLSHWVRASDDLQLGNWSSPEDWNGLVHRNVSSLLMRRAVFNELGFWDDVVCSADTEYYYRVLKAYGAAAVYEVHPGLPLAFGRVREDSLTQRSATHIFTIFSGLRHDYSKAYHRWHESSPKKQYLYMPQHMDTRVFEVDARMLRKPDHS</sequence>
<dbReference type="InterPro" id="IPR029044">
    <property type="entry name" value="Nucleotide-diphossugar_trans"/>
</dbReference>
<dbReference type="CDD" id="cd00761">
    <property type="entry name" value="Glyco_tranf_GTA_type"/>
    <property type="match status" value="1"/>
</dbReference>
<dbReference type="PANTHER" id="PTHR22916">
    <property type="entry name" value="GLYCOSYLTRANSFERASE"/>
    <property type="match status" value="1"/>
</dbReference>
<evidence type="ECO:0000313" key="2">
    <source>
        <dbReference type="EMBL" id="AQS50895.1"/>
    </source>
</evidence>
<feature type="domain" description="Glycosyltransferase 2-like" evidence="1">
    <location>
        <begin position="242"/>
        <end position="359"/>
    </location>
</feature>
<dbReference type="OrthoDB" id="9802649at2"/>
<dbReference type="STRING" id="643674.PAEH1_03680"/>
<evidence type="ECO:0000259" key="1">
    <source>
        <dbReference type="Pfam" id="PF00535"/>
    </source>
</evidence>
<dbReference type="AlphaFoldDB" id="A0A1U9JYM6"/>
<dbReference type="InterPro" id="IPR001173">
    <property type="entry name" value="Glyco_trans_2-like"/>
</dbReference>
<name>A0A1U9JYM6_9BURK</name>
<reference evidence="2 3" key="1">
    <citation type="submission" date="2017-01" db="EMBL/GenBank/DDBJ databases">
        <title>Complete Genome Sequence of Paenalcaligenes hominis, Isolated from a paraplegic Patient with neurogenic bladder.</title>
        <authorList>
            <person name="Mukhopadhyay R."/>
            <person name="Joaquin J."/>
            <person name="Hogue R."/>
            <person name="Kilaru A."/>
            <person name="Jospin G."/>
            <person name="Mars K."/>
            <person name="Eisen J.A."/>
            <person name="Chaturvedi V."/>
        </authorList>
    </citation>
    <scope>NUCLEOTIDE SEQUENCE [LARGE SCALE GENOMIC DNA]</scope>
    <source>
        <strain evidence="2 3">15S00501</strain>
    </source>
</reference>